<evidence type="ECO:0000256" key="3">
    <source>
        <dbReference type="ARBA" id="ARBA00010323"/>
    </source>
</evidence>
<keyword evidence="8 12" id="KW-1133">Transmembrane helix</keyword>
<sequence length="484" mass="55039">MVFSSYPFLLLFLPLVLAFFALQVQGQISSALLMRGLVVASLVFYAAWNWHYLPLLLGSVSINYALGRRLSTSHRRSWLVLGIVFNLGLLGWFKYRLFIAETLHGLLVPEWAAPSLQVVLPLGISFFTFQQIAWLVDLWRRQVALPQFTEYVFFVTFFPQLIAGPIVHSRELLPQVRDNWPAWRVSTFAAGLALMCLGLAKKVLIADPLDAPVGELYALAGGGAPIAGETPWLAGFGFGVQLYFDFSGYADMAIGLGLMLGLRLPINFASPYKSRSPIDFWRRWHITLSHFLRDYLYIPLGGRERRYLSLMLTMLLGGLWHGAGWQFLLWGGLHGVALCLAHGWSRRVGWRWPSWLAVPLTLCFVMLAWIPFRADSIDTAMSLILALNEPWQWFPWLQWPHQGWPITGPHARLASLIMLGMGIALLLPNSQQWVARWRAAMEHDNPLLARRALRWVGVLCGVLLFMVLKQLYAQPEQAFLYFEF</sequence>
<dbReference type="InterPro" id="IPR024194">
    <property type="entry name" value="Ac/AlaTfrase_AlgI/DltB"/>
</dbReference>
<dbReference type="PIRSF" id="PIRSF500217">
    <property type="entry name" value="AlgI"/>
    <property type="match status" value="1"/>
</dbReference>
<feature type="transmembrane region" description="Helical" evidence="12">
    <location>
        <begin position="413"/>
        <end position="431"/>
    </location>
</feature>
<feature type="transmembrane region" description="Helical" evidence="12">
    <location>
        <begin position="452"/>
        <end position="472"/>
    </location>
</feature>
<dbReference type="PIRSF" id="PIRSF016636">
    <property type="entry name" value="AlgI_DltB"/>
    <property type="match status" value="1"/>
</dbReference>
<evidence type="ECO:0000256" key="11">
    <source>
        <dbReference type="PIRNR" id="PIRNR016636"/>
    </source>
</evidence>
<protein>
    <recommendedName>
        <fullName evidence="11">Probable alginate O-acetylase</fullName>
        <ecNumber evidence="11">2.3.1.-</ecNumber>
    </recommendedName>
</protein>
<comment type="caution">
    <text evidence="13">The sequence shown here is derived from an EMBL/GenBank/DDBJ whole genome shotgun (WGS) entry which is preliminary data.</text>
</comment>
<dbReference type="InterPro" id="IPR051085">
    <property type="entry name" value="MB_O-acyltransferase"/>
</dbReference>
<dbReference type="Pfam" id="PF03062">
    <property type="entry name" value="MBOAT"/>
    <property type="match status" value="1"/>
</dbReference>
<dbReference type="InterPro" id="IPR004299">
    <property type="entry name" value="MBOAT_fam"/>
</dbReference>
<evidence type="ECO:0000256" key="2">
    <source>
        <dbReference type="ARBA" id="ARBA00005182"/>
    </source>
</evidence>
<evidence type="ECO:0000256" key="6">
    <source>
        <dbReference type="ARBA" id="ARBA00022692"/>
    </source>
</evidence>
<feature type="transmembrane region" description="Helical" evidence="12">
    <location>
        <begin position="78"/>
        <end position="95"/>
    </location>
</feature>
<dbReference type="EC" id="2.3.1.-" evidence="11"/>
<keyword evidence="7 11" id="KW-0016">Alginate biosynthesis</keyword>
<dbReference type="RefSeq" id="WP_379759001.1">
    <property type="nucleotide sequence ID" value="NZ_JBHRSQ010000014.1"/>
</dbReference>
<feature type="transmembrane region" description="Helical" evidence="12">
    <location>
        <begin position="329"/>
        <end position="345"/>
    </location>
</feature>
<dbReference type="EMBL" id="JBHRSQ010000014">
    <property type="protein sequence ID" value="MFC2992539.1"/>
    <property type="molecule type" value="Genomic_DNA"/>
</dbReference>
<dbReference type="PANTHER" id="PTHR13285:SF23">
    <property type="entry name" value="TEICHOIC ACID D-ALANYLTRANSFERASE"/>
    <property type="match status" value="1"/>
</dbReference>
<feature type="transmembrane region" description="Helical" evidence="12">
    <location>
        <begin position="115"/>
        <end position="136"/>
    </location>
</feature>
<feature type="transmembrane region" description="Helical" evidence="12">
    <location>
        <begin position="42"/>
        <end position="66"/>
    </location>
</feature>
<proteinExistence type="inferred from homology"/>
<reference evidence="14" key="1">
    <citation type="journal article" date="2019" name="Int. J. Syst. Evol. Microbiol.">
        <title>The Global Catalogue of Microorganisms (GCM) 10K type strain sequencing project: providing services to taxonomists for standard genome sequencing and annotation.</title>
        <authorList>
            <consortium name="The Broad Institute Genomics Platform"/>
            <consortium name="The Broad Institute Genome Sequencing Center for Infectious Disease"/>
            <person name="Wu L."/>
            <person name="Ma J."/>
        </authorList>
    </citation>
    <scope>NUCLEOTIDE SEQUENCE [LARGE SCALE GENOMIC DNA]</scope>
    <source>
        <strain evidence="14">KCTC 52660</strain>
    </source>
</reference>
<gene>
    <name evidence="13" type="ORF">ACFODV_10895</name>
</gene>
<evidence type="ECO:0000256" key="5">
    <source>
        <dbReference type="ARBA" id="ARBA00022679"/>
    </source>
</evidence>
<comment type="similarity">
    <text evidence="3 11">Belongs to the membrane-bound acyltransferase family.</text>
</comment>
<keyword evidence="5 11" id="KW-0808">Transferase</keyword>
<keyword evidence="11" id="KW-0997">Cell inner membrane</keyword>
<comment type="pathway">
    <text evidence="2 11">Glycan biosynthesis; alginate biosynthesis.</text>
</comment>
<evidence type="ECO:0000256" key="4">
    <source>
        <dbReference type="ARBA" id="ARBA00022475"/>
    </source>
</evidence>
<evidence type="ECO:0000256" key="10">
    <source>
        <dbReference type="ARBA" id="ARBA00023315"/>
    </source>
</evidence>
<organism evidence="13 14">
    <name type="scientific">Halomonas tibetensis</name>
    <dbReference type="NCBI Taxonomy" id="2259590"/>
    <lineage>
        <taxon>Bacteria</taxon>
        <taxon>Pseudomonadati</taxon>
        <taxon>Pseudomonadota</taxon>
        <taxon>Gammaproteobacteria</taxon>
        <taxon>Oceanospirillales</taxon>
        <taxon>Halomonadaceae</taxon>
        <taxon>Halomonas</taxon>
    </lineage>
</organism>
<evidence type="ECO:0000256" key="7">
    <source>
        <dbReference type="ARBA" id="ARBA00022841"/>
    </source>
</evidence>
<feature type="transmembrane region" description="Helical" evidence="12">
    <location>
        <begin position="352"/>
        <end position="372"/>
    </location>
</feature>
<feature type="transmembrane region" description="Helical" evidence="12">
    <location>
        <begin position="148"/>
        <end position="168"/>
    </location>
</feature>
<accession>A0ABV7B6Z7</accession>
<evidence type="ECO:0000256" key="1">
    <source>
        <dbReference type="ARBA" id="ARBA00004651"/>
    </source>
</evidence>
<evidence type="ECO:0000256" key="8">
    <source>
        <dbReference type="ARBA" id="ARBA00022989"/>
    </source>
</evidence>
<keyword evidence="9 11" id="KW-0472">Membrane</keyword>
<dbReference type="InterPro" id="IPR028362">
    <property type="entry name" value="AlgI"/>
</dbReference>
<keyword evidence="4 11" id="KW-1003">Cell membrane</keyword>
<keyword evidence="10 11" id="KW-0012">Acyltransferase</keyword>
<comment type="subcellular location">
    <subcellularLocation>
        <location evidence="11">Cell inner membrane</location>
    </subcellularLocation>
    <subcellularLocation>
        <location evidence="1">Cell membrane</location>
        <topology evidence="1">Multi-pass membrane protein</topology>
    </subcellularLocation>
</comment>
<evidence type="ECO:0000313" key="13">
    <source>
        <dbReference type="EMBL" id="MFC2992539.1"/>
    </source>
</evidence>
<evidence type="ECO:0000256" key="9">
    <source>
        <dbReference type="ARBA" id="ARBA00023136"/>
    </source>
</evidence>
<evidence type="ECO:0000313" key="14">
    <source>
        <dbReference type="Proteomes" id="UP001595386"/>
    </source>
</evidence>
<evidence type="ECO:0000256" key="12">
    <source>
        <dbReference type="SAM" id="Phobius"/>
    </source>
</evidence>
<dbReference type="Proteomes" id="UP001595386">
    <property type="component" value="Unassembled WGS sequence"/>
</dbReference>
<keyword evidence="6 11" id="KW-0812">Transmembrane</keyword>
<name>A0ABV7B6Z7_9GAMM</name>
<keyword evidence="14" id="KW-1185">Reference proteome</keyword>
<feature type="transmembrane region" description="Helical" evidence="12">
    <location>
        <begin position="180"/>
        <end position="200"/>
    </location>
</feature>
<dbReference type="PANTHER" id="PTHR13285">
    <property type="entry name" value="ACYLTRANSFERASE"/>
    <property type="match status" value="1"/>
</dbReference>